<gene>
    <name evidence="1" type="ordered locus">LI0542</name>
</gene>
<name>Q1MQY1_LAWIP</name>
<dbReference type="AlphaFoldDB" id="Q1MQY1"/>
<reference evidence="1 2" key="1">
    <citation type="submission" date="2005-11" db="EMBL/GenBank/DDBJ databases">
        <title>The complete genome sequence of Lawsonia intracellularis: the causative agent of proliferative enteropathy.</title>
        <authorList>
            <person name="Kaur K."/>
            <person name="Zhang Q."/>
            <person name="Beckler D."/>
            <person name="Munir S."/>
            <person name="Li L."/>
            <person name="Kinsley K."/>
            <person name="Herron L."/>
            <person name="Peterson A."/>
            <person name="May B."/>
            <person name="Singh S."/>
            <person name="Gebhart C."/>
            <person name="Kapur V."/>
        </authorList>
    </citation>
    <scope>NUCLEOTIDE SEQUENCE [LARGE SCALE GENOMIC DNA]</scope>
    <source>
        <strain evidence="1 2">PHE/MN1-00</strain>
    </source>
</reference>
<dbReference type="RefSeq" id="WP_011526625.1">
    <property type="nucleotide sequence ID" value="NC_008011.1"/>
</dbReference>
<dbReference type="STRING" id="363253.LI0542"/>
<dbReference type="EMBL" id="AM180252">
    <property type="protein sequence ID" value="CAJ54596.1"/>
    <property type="molecule type" value="Genomic_DNA"/>
</dbReference>
<sequence>MDKVFFLEIIINKPQLFEAIIEFNCNLLYNVMIQTAEEMASFTDATPGFDNSFIQKLALRGIALKKERLMETEYCFWDFMEETRRIALLEPETVRRLQLVFGAAINADEIAKVLRRDEVLQLQQILGQDLYQYSLLRGRYQVGAVRRFFLAQSHSIPLTTRIHWDGRMALEICASSWPSVLQSIFFSQLNFVFSTEDSAVLSQDYPSPVIKGVWDGLKKILLREVAPQWAPIFD</sequence>
<dbReference type="Proteomes" id="UP000002430">
    <property type="component" value="Chromosome"/>
</dbReference>
<evidence type="ECO:0000313" key="2">
    <source>
        <dbReference type="Proteomes" id="UP000002430"/>
    </source>
</evidence>
<dbReference type="KEGG" id="lip:LI0542"/>
<protein>
    <submittedName>
        <fullName evidence="1">NA</fullName>
    </submittedName>
</protein>
<accession>Q1MQY1</accession>
<organism evidence="1 2">
    <name type="scientific">Lawsonia intracellularis (strain PHE/MN1-00)</name>
    <dbReference type="NCBI Taxonomy" id="363253"/>
    <lineage>
        <taxon>Bacteria</taxon>
        <taxon>Pseudomonadati</taxon>
        <taxon>Thermodesulfobacteriota</taxon>
        <taxon>Desulfovibrionia</taxon>
        <taxon>Desulfovibrionales</taxon>
        <taxon>Desulfovibrionaceae</taxon>
        <taxon>Lawsonia</taxon>
    </lineage>
</organism>
<dbReference type="HOGENOM" id="CLU_078736_0_0_7"/>
<keyword evidence="2" id="KW-1185">Reference proteome</keyword>
<dbReference type="OrthoDB" id="5459809at2"/>
<proteinExistence type="predicted"/>
<evidence type="ECO:0000313" key="1">
    <source>
        <dbReference type="EMBL" id="CAJ54596.1"/>
    </source>
</evidence>
<dbReference type="eggNOG" id="ENOG5033CZX">
    <property type="taxonomic scope" value="Bacteria"/>
</dbReference>